<dbReference type="CDD" id="cd24142">
    <property type="entry name" value="ACL4-like"/>
    <property type="match status" value="1"/>
</dbReference>
<feature type="repeat" description="TPR" evidence="1">
    <location>
        <begin position="40"/>
        <end position="73"/>
    </location>
</feature>
<evidence type="ECO:0008006" key="4">
    <source>
        <dbReference type="Google" id="ProtNLM"/>
    </source>
</evidence>
<dbReference type="GeneID" id="8852286"/>
<proteinExistence type="predicted"/>
<evidence type="ECO:0000313" key="3">
    <source>
        <dbReference type="Proteomes" id="UP000006671"/>
    </source>
</evidence>
<dbReference type="PROSITE" id="PS50005">
    <property type="entry name" value="TPR"/>
    <property type="match status" value="2"/>
</dbReference>
<dbReference type="RefSeq" id="XP_002682519.1">
    <property type="nucleotide sequence ID" value="XM_002682473.1"/>
</dbReference>
<keyword evidence="1" id="KW-0802">TPR repeat</keyword>
<dbReference type="OrthoDB" id="1914839at2759"/>
<dbReference type="Pfam" id="PF13181">
    <property type="entry name" value="TPR_8"/>
    <property type="match status" value="2"/>
</dbReference>
<dbReference type="InterPro" id="IPR011990">
    <property type="entry name" value="TPR-like_helical_dom_sf"/>
</dbReference>
<dbReference type="STRING" id="5762.D2V0R7"/>
<organism evidence="3">
    <name type="scientific">Naegleria gruberi</name>
    <name type="common">Amoeba</name>
    <dbReference type="NCBI Taxonomy" id="5762"/>
    <lineage>
        <taxon>Eukaryota</taxon>
        <taxon>Discoba</taxon>
        <taxon>Heterolobosea</taxon>
        <taxon>Tetramitia</taxon>
        <taxon>Eutetramitia</taxon>
        <taxon>Vahlkampfiidae</taxon>
        <taxon>Naegleria</taxon>
    </lineage>
</organism>
<evidence type="ECO:0000313" key="2">
    <source>
        <dbReference type="EMBL" id="EFC49775.1"/>
    </source>
</evidence>
<dbReference type="SMART" id="SM00028">
    <property type="entry name" value="TPR"/>
    <property type="match status" value="2"/>
</dbReference>
<dbReference type="InterPro" id="IPR019734">
    <property type="entry name" value="TPR_rpt"/>
</dbReference>
<keyword evidence="3" id="KW-1185">Reference proteome</keyword>
<gene>
    <name evidence="2" type="ORF">NAEGRDRAFT_56737</name>
</gene>
<dbReference type="InParanoid" id="D2V0R7"/>
<accession>D2V0R7</accession>
<dbReference type="Gene3D" id="1.25.40.10">
    <property type="entry name" value="Tetratricopeptide repeat domain"/>
    <property type="match status" value="2"/>
</dbReference>
<evidence type="ECO:0000256" key="1">
    <source>
        <dbReference type="PROSITE-ProRule" id="PRU00339"/>
    </source>
</evidence>
<dbReference type="KEGG" id="ngr:NAEGRDRAFT_56737"/>
<reference evidence="2 3" key="1">
    <citation type="journal article" date="2010" name="Cell">
        <title>The genome of Naegleria gruberi illuminates early eukaryotic versatility.</title>
        <authorList>
            <person name="Fritz-Laylin L.K."/>
            <person name="Prochnik S.E."/>
            <person name="Ginger M.L."/>
            <person name="Dacks J.B."/>
            <person name="Carpenter M.L."/>
            <person name="Field M.C."/>
            <person name="Kuo A."/>
            <person name="Paredez A."/>
            <person name="Chapman J."/>
            <person name="Pham J."/>
            <person name="Shu S."/>
            <person name="Neupane R."/>
            <person name="Cipriano M."/>
            <person name="Mancuso J."/>
            <person name="Tu H."/>
            <person name="Salamov A."/>
            <person name="Lindquist E."/>
            <person name="Shapiro H."/>
            <person name="Lucas S."/>
            <person name="Grigoriev I.V."/>
            <person name="Cande W.Z."/>
            <person name="Fulton C."/>
            <person name="Rokhsar D.S."/>
            <person name="Dawson S.C."/>
        </authorList>
    </citation>
    <scope>NUCLEOTIDE SEQUENCE [LARGE SCALE GENOMIC DNA]</scope>
    <source>
        <strain evidence="2 3">NEG-M</strain>
    </source>
</reference>
<dbReference type="VEuPathDB" id="AmoebaDB:NAEGRDRAFT_56737"/>
<dbReference type="OMA" id="ETYMTDL"/>
<name>D2V0R7_NAEGR</name>
<dbReference type="FunCoup" id="D2V0R7">
    <property type="interactions" value="49"/>
</dbReference>
<dbReference type="Proteomes" id="UP000006671">
    <property type="component" value="Unassembled WGS sequence"/>
</dbReference>
<sequence>MTIDSIIENVMEMKEKFQLEECRTILDKGIRKFSTSPRLFELLFLMGEIYLEMGDPTNSQHFLKQAVHVNPHHYPSIMYLGQISGGKESAQYFNNGLGIIQEIIRTNNSNDEIKQLYIQGLCSLCELYMTDLCFEENAEQECEKCVTMAKEFYNNVPLNNWDINLLQTIAHLNMCQCKPEEGKSIMQIVAQKVIDEGNRLKESTNSTYSDLVMGYDFKLSTAKNLIELQLHQEAKTILEQLKDQFDEVVDLWYLLGICIDSLGQTDIAVKYLEKALNIGKKVKEDGMFLKEIQEDLNNMKQKLGGVIPDDIIDENDDEWEDAVEDFIDEDEEMNG</sequence>
<dbReference type="AlphaFoldDB" id="D2V0R7"/>
<feature type="repeat" description="TPR" evidence="1">
    <location>
        <begin position="249"/>
        <end position="282"/>
    </location>
</feature>
<dbReference type="SUPFAM" id="SSF48452">
    <property type="entry name" value="TPR-like"/>
    <property type="match status" value="1"/>
</dbReference>
<protein>
    <recommendedName>
        <fullName evidence="4">TPR domain-containing protein</fullName>
    </recommendedName>
</protein>
<dbReference type="EMBL" id="GG738847">
    <property type="protein sequence ID" value="EFC49775.1"/>
    <property type="molecule type" value="Genomic_DNA"/>
</dbReference>
<dbReference type="eggNOG" id="ENOG502QSAH">
    <property type="taxonomic scope" value="Eukaryota"/>
</dbReference>